<feature type="region of interest" description="Disordered" evidence="1">
    <location>
        <begin position="60"/>
        <end position="100"/>
    </location>
</feature>
<feature type="compositionally biased region" description="Basic and acidic residues" evidence="1">
    <location>
        <begin position="68"/>
        <end position="100"/>
    </location>
</feature>
<name>A0ABP6DKM5_9ACTN</name>
<evidence type="ECO:0000256" key="1">
    <source>
        <dbReference type="SAM" id="MobiDB-lite"/>
    </source>
</evidence>
<protein>
    <submittedName>
        <fullName evidence="2">Uncharacterized protein</fullName>
    </submittedName>
</protein>
<evidence type="ECO:0000313" key="3">
    <source>
        <dbReference type="Proteomes" id="UP001500151"/>
    </source>
</evidence>
<reference evidence="3" key="1">
    <citation type="journal article" date="2019" name="Int. J. Syst. Evol. Microbiol.">
        <title>The Global Catalogue of Microorganisms (GCM) 10K type strain sequencing project: providing services to taxonomists for standard genome sequencing and annotation.</title>
        <authorList>
            <consortium name="The Broad Institute Genomics Platform"/>
            <consortium name="The Broad Institute Genome Sequencing Center for Infectious Disease"/>
            <person name="Wu L."/>
            <person name="Ma J."/>
        </authorList>
    </citation>
    <scope>NUCLEOTIDE SEQUENCE [LARGE SCALE GENOMIC DNA]</scope>
    <source>
        <strain evidence="3">JCM 4524</strain>
    </source>
</reference>
<comment type="caution">
    <text evidence="2">The sequence shown here is derived from an EMBL/GenBank/DDBJ whole genome shotgun (WGS) entry which is preliminary data.</text>
</comment>
<organism evidence="2 3">
    <name type="scientific">Streptomyces vastus</name>
    <dbReference type="NCBI Taxonomy" id="285451"/>
    <lineage>
        <taxon>Bacteria</taxon>
        <taxon>Bacillati</taxon>
        <taxon>Actinomycetota</taxon>
        <taxon>Actinomycetes</taxon>
        <taxon>Kitasatosporales</taxon>
        <taxon>Streptomycetaceae</taxon>
        <taxon>Streptomyces</taxon>
    </lineage>
</organism>
<gene>
    <name evidence="2" type="ORF">GCM10010307_50330</name>
</gene>
<dbReference type="Proteomes" id="UP001500151">
    <property type="component" value="Unassembled WGS sequence"/>
</dbReference>
<proteinExistence type="predicted"/>
<accession>A0ABP6DKM5</accession>
<keyword evidence="3" id="KW-1185">Reference proteome</keyword>
<sequence>MTTYEPRLGDTVEDTGTGKIGRVMGFVGPYVQLRPVGGGREWDARPDNLRAALLTQALSAGHLSRTPLEQRSRSGRRGGEDARAPGECHPPRRAHRLPEQ</sequence>
<evidence type="ECO:0000313" key="2">
    <source>
        <dbReference type="EMBL" id="GAA2645533.1"/>
    </source>
</evidence>
<dbReference type="EMBL" id="BAAASJ010000060">
    <property type="protein sequence ID" value="GAA2645533.1"/>
    <property type="molecule type" value="Genomic_DNA"/>
</dbReference>